<reference evidence="2 3" key="1">
    <citation type="submission" date="2017-02" db="EMBL/GenBank/DDBJ databases">
        <authorList>
            <person name="Peterson S.W."/>
        </authorList>
    </citation>
    <scope>NUCLEOTIDE SEQUENCE [LARGE SCALE GENOMIC DNA]</scope>
    <source>
        <strain evidence="2 3">LMG 22410</strain>
    </source>
</reference>
<organism evidence="2 3">
    <name type="scientific">Agrococcus casei LMG 22410</name>
    <dbReference type="NCBI Taxonomy" id="1255656"/>
    <lineage>
        <taxon>Bacteria</taxon>
        <taxon>Bacillati</taxon>
        <taxon>Actinomycetota</taxon>
        <taxon>Actinomycetes</taxon>
        <taxon>Micrococcales</taxon>
        <taxon>Microbacteriaceae</taxon>
        <taxon>Agrococcus</taxon>
    </lineage>
</organism>
<dbReference type="NCBIfam" id="TIGR01537">
    <property type="entry name" value="portal_HK97"/>
    <property type="match status" value="1"/>
</dbReference>
<dbReference type="OrthoDB" id="9765386at2"/>
<dbReference type="Pfam" id="PF04860">
    <property type="entry name" value="Phage_portal"/>
    <property type="match status" value="1"/>
</dbReference>
<dbReference type="InterPro" id="IPR006944">
    <property type="entry name" value="Phage/GTA_portal"/>
</dbReference>
<evidence type="ECO:0000313" key="2">
    <source>
        <dbReference type="EMBL" id="SJM66853.1"/>
    </source>
</evidence>
<dbReference type="InterPro" id="IPR006427">
    <property type="entry name" value="Portal_HK97"/>
</dbReference>
<dbReference type="Gene3D" id="1.20.1270.210">
    <property type="match status" value="1"/>
</dbReference>
<dbReference type="Proteomes" id="UP000195787">
    <property type="component" value="Unassembled WGS sequence"/>
</dbReference>
<dbReference type="Gene3D" id="3.40.140.120">
    <property type="match status" value="1"/>
</dbReference>
<accession>A0A1R4GFE3</accession>
<dbReference type="GeneID" id="303173834"/>
<dbReference type="EMBL" id="FUHU01000044">
    <property type="protein sequence ID" value="SJM66853.1"/>
    <property type="molecule type" value="Genomic_DNA"/>
</dbReference>
<dbReference type="AlphaFoldDB" id="A0A1R4GFE3"/>
<feature type="region of interest" description="Disordered" evidence="1">
    <location>
        <begin position="17"/>
        <end position="51"/>
    </location>
</feature>
<proteinExistence type="predicted"/>
<protein>
    <submittedName>
        <fullName evidence="2">Phage portal protein</fullName>
    </submittedName>
</protein>
<keyword evidence="3" id="KW-1185">Reference proteome</keyword>
<name>A0A1R4GFE3_9MICO</name>
<dbReference type="RefSeq" id="WP_086992694.1">
    <property type="nucleotide sequence ID" value="NZ_FUHU01000044.1"/>
</dbReference>
<sequence>MGLREWLTGQPSLAVPTAAKRAESLEPGPNKPHLAAARVQPPPREKTDRSVSMGKALSLSMVYRAVSIHIISAKQLGIDVSRTDAETGEETTIPTPTIIRRPNPFASRSQFIEQTVGSLAGNGNAYWRLQRDDAGNLRNVEVLNPLDIVIRADRNGHVDRYDYRGRTYKPSEIEHLTLLRVPGSAYGLGPIQAAQSELAGALDLRDHAHNFFLGPGGQPTGILKTDSALTTETANSIKERWDQTQGGTRGIAVLGHGVTYSPVFVSPRDAQFIESQEFTTTQIARLFGVPASLMLAAVEGNSQTYSNVEQDWIGYVRFSLMQYLIEIEDALTNLLPRGQRVRFNIDALLRSDTKTRYEAHEIAIRAGFLTVPEVRDLEKYPPLRPQPVNESAA</sequence>
<evidence type="ECO:0000313" key="3">
    <source>
        <dbReference type="Proteomes" id="UP000195787"/>
    </source>
</evidence>
<gene>
    <name evidence="2" type="ORF">CZ674_11520</name>
</gene>
<dbReference type="Gene3D" id="3.30.1120.70">
    <property type="match status" value="1"/>
</dbReference>
<evidence type="ECO:0000256" key="1">
    <source>
        <dbReference type="SAM" id="MobiDB-lite"/>
    </source>
</evidence>